<dbReference type="Proteomes" id="UP000249056">
    <property type="component" value="Unassembled WGS sequence"/>
</dbReference>
<evidence type="ECO:0000256" key="1">
    <source>
        <dbReference type="SAM" id="Phobius"/>
    </source>
</evidence>
<reference evidence="2 3" key="1">
    <citation type="submission" date="2018-06" db="EMBL/GenBank/DDBJ databases">
        <title>Genome Sequence of the Brown Rot Fungal Pathogen Monilinia fructigena.</title>
        <authorList>
            <person name="Landi L."/>
            <person name="De Miccolis Angelini R.M."/>
            <person name="Pollastro S."/>
            <person name="Abate D."/>
            <person name="Faretra F."/>
            <person name="Romanazzi G."/>
        </authorList>
    </citation>
    <scope>NUCLEOTIDE SEQUENCE [LARGE SCALE GENOMIC DNA]</scope>
    <source>
        <strain evidence="2 3">Mfrg269</strain>
    </source>
</reference>
<feature type="transmembrane region" description="Helical" evidence="1">
    <location>
        <begin position="84"/>
        <end position="102"/>
    </location>
</feature>
<gene>
    <name evidence="2" type="ORF">DID88_006710</name>
</gene>
<dbReference type="OrthoDB" id="10385905at2759"/>
<keyword evidence="3" id="KW-1185">Reference proteome</keyword>
<keyword evidence="1" id="KW-1133">Transmembrane helix</keyword>
<dbReference type="AlphaFoldDB" id="A0A395IGV0"/>
<evidence type="ECO:0000313" key="3">
    <source>
        <dbReference type="Proteomes" id="UP000249056"/>
    </source>
</evidence>
<dbReference type="EMBL" id="QKRW01000058">
    <property type="protein sequence ID" value="RAL59154.1"/>
    <property type="molecule type" value="Genomic_DNA"/>
</dbReference>
<comment type="caution">
    <text evidence="2">The sequence shown here is derived from an EMBL/GenBank/DDBJ whole genome shotgun (WGS) entry which is preliminary data.</text>
</comment>
<keyword evidence="1" id="KW-0472">Membrane</keyword>
<feature type="transmembrane region" description="Helical" evidence="1">
    <location>
        <begin position="166"/>
        <end position="187"/>
    </location>
</feature>
<organism evidence="2 3">
    <name type="scientific">Monilinia fructigena</name>
    <dbReference type="NCBI Taxonomy" id="38457"/>
    <lineage>
        <taxon>Eukaryota</taxon>
        <taxon>Fungi</taxon>
        <taxon>Dikarya</taxon>
        <taxon>Ascomycota</taxon>
        <taxon>Pezizomycotina</taxon>
        <taxon>Leotiomycetes</taxon>
        <taxon>Helotiales</taxon>
        <taxon>Sclerotiniaceae</taxon>
        <taxon>Monilinia</taxon>
    </lineage>
</organism>
<sequence length="189" mass="21757">MIYSRSYCKANFVDNDTPHTLGGRFGWQLKDMECRDHEKYWRPGQFIADDFITEHPPNNSRFPSELSNHLDGSFRLKITASNRIWIAALVILSILLACSLCLLRCYDMFIPVSLAYYTTILLLLVMITASSLRRGAQNQALDMVEFCEGCERISAYYNDIGMSAGLLSLLYIFWVLLMASWQLVVYINR</sequence>
<protein>
    <submittedName>
        <fullName evidence="2">Uncharacterized protein</fullName>
    </submittedName>
</protein>
<name>A0A395IGV0_9HELO</name>
<evidence type="ECO:0000313" key="2">
    <source>
        <dbReference type="EMBL" id="RAL59154.1"/>
    </source>
</evidence>
<keyword evidence="1" id="KW-0812">Transmembrane</keyword>
<feature type="transmembrane region" description="Helical" evidence="1">
    <location>
        <begin position="114"/>
        <end position="132"/>
    </location>
</feature>
<accession>A0A395IGV0</accession>
<proteinExistence type="predicted"/>